<dbReference type="PRINTS" id="PR00891">
    <property type="entry name" value="RABGDIREP"/>
</dbReference>
<comment type="caution">
    <text evidence="4">The sequence shown here is derived from an EMBL/GenBank/DDBJ whole genome shotgun (WGS) entry which is preliminary data.</text>
</comment>
<dbReference type="Gene3D" id="3.30.519.10">
    <property type="entry name" value="Guanine Nucleotide Dissociation Inhibitor, domain 2"/>
    <property type="match status" value="1"/>
</dbReference>
<dbReference type="GO" id="GO:0015031">
    <property type="term" value="P:protein transport"/>
    <property type="evidence" value="ECO:0007669"/>
    <property type="project" value="InterPro"/>
</dbReference>
<dbReference type="AlphaFoldDB" id="A0AAV8UPF4"/>
<dbReference type="PANTHER" id="PTHR11787">
    <property type="entry name" value="RAB GDP-DISSOCIATION INHIBITOR"/>
    <property type="match status" value="1"/>
</dbReference>
<evidence type="ECO:0000313" key="5">
    <source>
        <dbReference type="Proteomes" id="UP001157974"/>
    </source>
</evidence>
<dbReference type="PANTHER" id="PTHR11787:SF8">
    <property type="entry name" value="RAB GDP DISSOCIATION INHIBITOR"/>
    <property type="match status" value="1"/>
</dbReference>
<dbReference type="SUPFAM" id="SSF51905">
    <property type="entry name" value="FAD/NAD(P)-binding domain"/>
    <property type="match status" value="2"/>
</dbReference>
<evidence type="ECO:0000256" key="2">
    <source>
        <dbReference type="RuleBase" id="RU363124"/>
    </source>
</evidence>
<dbReference type="Proteomes" id="UP001157974">
    <property type="component" value="Unassembled WGS sequence"/>
</dbReference>
<dbReference type="GO" id="GO:0005737">
    <property type="term" value="C:cytoplasm"/>
    <property type="evidence" value="ECO:0007669"/>
    <property type="project" value="TreeGrafter"/>
</dbReference>
<sequence>MMEEDEIVDGGDLGADGAVGDNSNAMDELTETMKKVNVNGVPYEPLADGEYDAIVLGTGLTECVISGILSVAGLKVLHADKNEYYGGQSASVSLEQLFDKFKESKVELPKDVYGSSRDYNIDLIPKFIIGNGDLVRLLLHCDVAKYLEFRVVEGSFVYSGSRPHKVPVTAREAMTSGLLGLWEKNRCRQFFSYVNGYNPDDPEAHEKKDLKKMTMRELFKYYALQAETIEFVGHALALYTDDTYLDKPAEVTVKKIQLYANSLLRFTKSPYLYPLYGLGELPQAFARLSAVHGGTFMLNTPIDEILYNGSEQAIGIKSDGKVATCKYIVAAPEYFREKSMPVAKVVRCYCILAEPPPHTRESGSCQIVIPAAQAKRQTDIYVLVLSADHKVTPGGRYVALVSTTVETDNPAVEIQFGLNLLGHIIDKVVTVDDVLAPRSSGNDDKVFLSRGYDATTHFQTTSADVFDLYKRIFGQNLEIQTKNASTEE</sequence>
<name>A0AAV8UPF4_9RHOD</name>
<evidence type="ECO:0000256" key="3">
    <source>
        <dbReference type="SAM" id="MobiDB-lite"/>
    </source>
</evidence>
<dbReference type="GO" id="GO:0016192">
    <property type="term" value="P:vesicle-mediated transport"/>
    <property type="evidence" value="ECO:0007669"/>
    <property type="project" value="TreeGrafter"/>
</dbReference>
<gene>
    <name evidence="4" type="ORF">NDN08_000855</name>
</gene>
<dbReference type="PRINTS" id="PR00892">
    <property type="entry name" value="RABGDI"/>
</dbReference>
<dbReference type="InterPro" id="IPR036188">
    <property type="entry name" value="FAD/NAD-bd_sf"/>
</dbReference>
<dbReference type="Gene3D" id="3.50.50.60">
    <property type="entry name" value="FAD/NAD(P)-binding domain"/>
    <property type="match status" value="1"/>
</dbReference>
<dbReference type="EMBL" id="JAMWBK010000006">
    <property type="protein sequence ID" value="KAJ8904334.1"/>
    <property type="molecule type" value="Genomic_DNA"/>
</dbReference>
<organism evidence="4 5">
    <name type="scientific">Rhodosorus marinus</name>
    <dbReference type="NCBI Taxonomy" id="101924"/>
    <lineage>
        <taxon>Eukaryota</taxon>
        <taxon>Rhodophyta</taxon>
        <taxon>Stylonematophyceae</taxon>
        <taxon>Stylonematales</taxon>
        <taxon>Stylonemataceae</taxon>
        <taxon>Rhodosorus</taxon>
    </lineage>
</organism>
<reference evidence="4 5" key="1">
    <citation type="journal article" date="2023" name="Nat. Commun.">
        <title>Origin of minicircular mitochondrial genomes in red algae.</title>
        <authorList>
            <person name="Lee Y."/>
            <person name="Cho C.H."/>
            <person name="Lee Y.M."/>
            <person name="Park S.I."/>
            <person name="Yang J.H."/>
            <person name="West J.A."/>
            <person name="Bhattacharya D."/>
            <person name="Yoon H.S."/>
        </authorList>
    </citation>
    <scope>NUCLEOTIDE SEQUENCE [LARGE SCALE GENOMIC DNA]</scope>
    <source>
        <strain evidence="4 5">CCMP1338</strain>
        <tissue evidence="4">Whole cell</tissue>
    </source>
</reference>
<protein>
    <recommendedName>
        <fullName evidence="2">Rab GDP dissociation inhibitor</fullName>
    </recommendedName>
</protein>
<dbReference type="InterPro" id="IPR018203">
    <property type="entry name" value="GDP_dissociation_inhibitor"/>
</dbReference>
<dbReference type="Gene3D" id="1.10.405.10">
    <property type="entry name" value="Guanine Nucleotide Dissociation Inhibitor, domain 1"/>
    <property type="match status" value="1"/>
</dbReference>
<comment type="similarity">
    <text evidence="1 2">Belongs to the Rab GDI family.</text>
</comment>
<proteinExistence type="inferred from homology"/>
<dbReference type="Pfam" id="PF00996">
    <property type="entry name" value="GDI"/>
    <property type="match status" value="1"/>
</dbReference>
<dbReference type="InterPro" id="IPR000806">
    <property type="entry name" value="RabGDI"/>
</dbReference>
<dbReference type="GO" id="GO:0007264">
    <property type="term" value="P:small GTPase-mediated signal transduction"/>
    <property type="evidence" value="ECO:0007669"/>
    <property type="project" value="InterPro"/>
</dbReference>
<dbReference type="FunFam" id="1.10.405.10:FF:000011">
    <property type="entry name" value="Rab GDP dissociation inhibitor"/>
    <property type="match status" value="1"/>
</dbReference>
<feature type="region of interest" description="Disordered" evidence="3">
    <location>
        <begin position="1"/>
        <end position="20"/>
    </location>
</feature>
<dbReference type="SUPFAM" id="SSF54373">
    <property type="entry name" value="FAD-linked reductases, C-terminal domain"/>
    <property type="match status" value="1"/>
</dbReference>
<keyword evidence="5" id="KW-1185">Reference proteome</keyword>
<evidence type="ECO:0000256" key="1">
    <source>
        <dbReference type="ARBA" id="ARBA00005593"/>
    </source>
</evidence>
<dbReference type="GO" id="GO:0005093">
    <property type="term" value="F:Rab GDP-dissociation inhibitor activity"/>
    <property type="evidence" value="ECO:0007669"/>
    <property type="project" value="InterPro"/>
</dbReference>
<accession>A0AAV8UPF4</accession>
<evidence type="ECO:0000313" key="4">
    <source>
        <dbReference type="EMBL" id="KAJ8904334.1"/>
    </source>
</evidence>